<feature type="active site" evidence="4">
    <location>
        <position position="263"/>
    </location>
</feature>
<feature type="region of interest" description="Disordered" evidence="6">
    <location>
        <begin position="1"/>
        <end position="50"/>
    </location>
</feature>
<dbReference type="PROSITE" id="PS00687">
    <property type="entry name" value="ALDEHYDE_DEHYDR_GLU"/>
    <property type="match status" value="1"/>
</dbReference>
<dbReference type="InterPro" id="IPR016161">
    <property type="entry name" value="Ald_DH/histidinol_DH"/>
</dbReference>
<evidence type="ECO:0000256" key="1">
    <source>
        <dbReference type="ARBA" id="ARBA00009986"/>
    </source>
</evidence>
<evidence type="ECO:0000256" key="4">
    <source>
        <dbReference type="PROSITE-ProRule" id="PRU10007"/>
    </source>
</evidence>
<dbReference type="InterPro" id="IPR016163">
    <property type="entry name" value="Ald_DH_C"/>
</dbReference>
<evidence type="ECO:0000256" key="5">
    <source>
        <dbReference type="RuleBase" id="RU003345"/>
    </source>
</evidence>
<proteinExistence type="inferred from homology"/>
<dbReference type="InterPro" id="IPR012394">
    <property type="entry name" value="Aldehyde_DH_NAD(P)"/>
</dbReference>
<evidence type="ECO:0000313" key="8">
    <source>
        <dbReference type="EMBL" id="MFC7125103.1"/>
    </source>
</evidence>
<comment type="similarity">
    <text evidence="1 5">Belongs to the aldehyde dehydrogenase family.</text>
</comment>
<protein>
    <submittedName>
        <fullName evidence="8">Succinic semialdehyde dehydrogenase</fullName>
        <ecNumber evidence="8">1.2.1.79</ecNumber>
    </submittedName>
</protein>
<dbReference type="PANTHER" id="PTHR43353:SF5">
    <property type="entry name" value="SUCCINATE-SEMIALDEHYDE DEHYDROGENASE, MITOCHONDRIAL"/>
    <property type="match status" value="1"/>
</dbReference>
<evidence type="ECO:0000256" key="2">
    <source>
        <dbReference type="ARBA" id="ARBA00011881"/>
    </source>
</evidence>
<dbReference type="PANTHER" id="PTHR43353">
    <property type="entry name" value="SUCCINATE-SEMIALDEHYDE DEHYDROGENASE, MITOCHONDRIAL"/>
    <property type="match status" value="1"/>
</dbReference>
<comment type="caution">
    <text evidence="8">The sequence shown here is derived from an EMBL/GenBank/DDBJ whole genome shotgun (WGS) entry which is preliminary data.</text>
</comment>
<feature type="domain" description="Aldehyde dehydrogenase" evidence="7">
    <location>
        <begin position="32"/>
        <end position="490"/>
    </location>
</feature>
<feature type="compositionally biased region" description="Polar residues" evidence="6">
    <location>
        <begin position="8"/>
        <end position="40"/>
    </location>
</feature>
<dbReference type="NCBIfam" id="NF006916">
    <property type="entry name" value="PRK09407.1"/>
    <property type="match status" value="1"/>
</dbReference>
<evidence type="ECO:0000256" key="3">
    <source>
        <dbReference type="ARBA" id="ARBA00023002"/>
    </source>
</evidence>
<dbReference type="Pfam" id="PF00171">
    <property type="entry name" value="Aldedh"/>
    <property type="match status" value="1"/>
</dbReference>
<dbReference type="AlphaFoldDB" id="A0ABD5X812"/>
<reference evidence="8 9" key="1">
    <citation type="journal article" date="2014" name="Int. J. Syst. Evol. Microbiol.">
        <title>Complete genome sequence of Corynebacterium casei LMG S-19264T (=DSM 44701T), isolated from a smear-ripened cheese.</title>
        <authorList>
            <consortium name="US DOE Joint Genome Institute (JGI-PGF)"/>
            <person name="Walter F."/>
            <person name="Albersmeier A."/>
            <person name="Kalinowski J."/>
            <person name="Ruckert C."/>
        </authorList>
    </citation>
    <scope>NUCLEOTIDE SEQUENCE [LARGE SCALE GENOMIC DNA]</scope>
    <source>
        <strain evidence="8 9">CGMCC 4.7215</strain>
    </source>
</reference>
<dbReference type="Gene3D" id="3.40.309.10">
    <property type="entry name" value="Aldehyde Dehydrogenase, Chain A, domain 2"/>
    <property type="match status" value="1"/>
</dbReference>
<dbReference type="InterPro" id="IPR029510">
    <property type="entry name" value="Ald_DH_CS_GLU"/>
</dbReference>
<dbReference type="Proteomes" id="UP001596414">
    <property type="component" value="Unassembled WGS sequence"/>
</dbReference>
<comment type="subunit">
    <text evidence="2">Homotetramer.</text>
</comment>
<dbReference type="InterPro" id="IPR050740">
    <property type="entry name" value="Aldehyde_DH_Superfamily"/>
</dbReference>
<organism evidence="8 9">
    <name type="scientific">Halovenus rubra</name>
    <dbReference type="NCBI Taxonomy" id="869890"/>
    <lineage>
        <taxon>Archaea</taxon>
        <taxon>Methanobacteriati</taxon>
        <taxon>Methanobacteriota</taxon>
        <taxon>Stenosarchaea group</taxon>
        <taxon>Halobacteria</taxon>
        <taxon>Halobacteriales</taxon>
        <taxon>Haloarculaceae</taxon>
        <taxon>Halovenus</taxon>
    </lineage>
</organism>
<evidence type="ECO:0000313" key="9">
    <source>
        <dbReference type="Proteomes" id="UP001596414"/>
    </source>
</evidence>
<dbReference type="EC" id="1.2.1.79" evidence="8"/>
<accession>A0ABD5X812</accession>
<dbReference type="RefSeq" id="WP_267636105.1">
    <property type="nucleotide sequence ID" value="NZ_JAODIY010000004.1"/>
</dbReference>
<dbReference type="SUPFAM" id="SSF53720">
    <property type="entry name" value="ALDH-like"/>
    <property type="match status" value="1"/>
</dbReference>
<dbReference type="PIRSF" id="PIRSF036492">
    <property type="entry name" value="ALDH"/>
    <property type="match status" value="1"/>
</dbReference>
<dbReference type="FunFam" id="3.40.309.10:FF:000009">
    <property type="entry name" value="Aldehyde dehydrogenase A"/>
    <property type="match status" value="1"/>
</dbReference>
<evidence type="ECO:0000256" key="6">
    <source>
        <dbReference type="SAM" id="MobiDB-lite"/>
    </source>
</evidence>
<dbReference type="InterPro" id="IPR015590">
    <property type="entry name" value="Aldehyde_DH_dom"/>
</dbReference>
<keyword evidence="3 5" id="KW-0560">Oxidoreductase</keyword>
<dbReference type="FunFam" id="3.40.605.10:FF:000007">
    <property type="entry name" value="NAD/NADP-dependent betaine aldehyde dehydrogenase"/>
    <property type="match status" value="1"/>
</dbReference>
<gene>
    <name evidence="8" type="ORF">ACFQJ7_03485</name>
</gene>
<evidence type="ECO:0000259" key="7">
    <source>
        <dbReference type="Pfam" id="PF00171"/>
    </source>
</evidence>
<name>A0ABD5X812_9EURY</name>
<dbReference type="Gene3D" id="3.40.605.10">
    <property type="entry name" value="Aldehyde Dehydrogenase, Chain A, domain 1"/>
    <property type="match status" value="1"/>
</dbReference>
<sequence length="534" mass="56817">MTHETKQSPRITDATVSQERLQALSSRVSSKESGQLTVRESATEEPLGTVPNCGQAAVETAVERTRNVQESWANRDPEDRAEILDRFGTLVYEHRDTVLDILQLETGKSRKHAVEEVADISINCSYCASNAPDVLASDRRTGAFPLVTTAKVTYESVGVVGVISPWNYPVTLAMADVIPALVAGNTVVLKPDEQTPFVALMLAELLEKAGLPDGVLEVVTGQGEVTGPALIDQVDYIAFTGGTETGRVVAEQAGRNLIDTSLELGGKNPLLVLDDADPTKTARGAVQACFTNAGQLCLSAERIYVDEAIYDEFLDAFVGATRQLTLGTELSYEPDVGSLISADQLARVKSHVNDALNDGATLLTGGRHRPDVGPYVYEPTVLTDVDDETTLACEETFGPVVTVESVPDTSAAITAANDSEYGLNGSVWTGDRERGIAVAEQVDCGTVCVNDGFTSGWAAVDAPMGGFGDSGLGRRQGPEGIKRFLESRTVATSKVGPLTVPPGMPTSWYARSLMTMSHLKGRLTKVPGIGRLLS</sequence>
<dbReference type="EMBL" id="JBHSZQ010000004">
    <property type="protein sequence ID" value="MFC7125103.1"/>
    <property type="molecule type" value="Genomic_DNA"/>
</dbReference>
<dbReference type="GO" id="GO:0036243">
    <property type="term" value="F:succinate-semialdehyde dehydrogenase (NADP+) activity"/>
    <property type="evidence" value="ECO:0007669"/>
    <property type="project" value="UniProtKB-EC"/>
</dbReference>
<dbReference type="InterPro" id="IPR016162">
    <property type="entry name" value="Ald_DH_N"/>
</dbReference>